<dbReference type="EMBL" id="MU858173">
    <property type="protein sequence ID" value="KAK4210499.1"/>
    <property type="molecule type" value="Genomic_DNA"/>
</dbReference>
<dbReference type="InterPro" id="IPR002893">
    <property type="entry name" value="Znf_MYND"/>
</dbReference>
<reference evidence="7" key="1">
    <citation type="journal article" date="2023" name="Mol. Phylogenet. Evol.">
        <title>Genome-scale phylogeny and comparative genomics of the fungal order Sordariales.</title>
        <authorList>
            <person name="Hensen N."/>
            <person name="Bonometti L."/>
            <person name="Westerberg I."/>
            <person name="Brannstrom I.O."/>
            <person name="Guillou S."/>
            <person name="Cros-Aarteil S."/>
            <person name="Calhoun S."/>
            <person name="Haridas S."/>
            <person name="Kuo A."/>
            <person name="Mondo S."/>
            <person name="Pangilinan J."/>
            <person name="Riley R."/>
            <person name="LaButti K."/>
            <person name="Andreopoulos B."/>
            <person name="Lipzen A."/>
            <person name="Chen C."/>
            <person name="Yan M."/>
            <person name="Daum C."/>
            <person name="Ng V."/>
            <person name="Clum A."/>
            <person name="Steindorff A."/>
            <person name="Ohm R.A."/>
            <person name="Martin F."/>
            <person name="Silar P."/>
            <person name="Natvig D.O."/>
            <person name="Lalanne C."/>
            <person name="Gautier V."/>
            <person name="Ament-Velasquez S.L."/>
            <person name="Kruys A."/>
            <person name="Hutchinson M.I."/>
            <person name="Powell A.J."/>
            <person name="Barry K."/>
            <person name="Miller A.N."/>
            <person name="Grigoriev I.V."/>
            <person name="Debuchy R."/>
            <person name="Gladieux P."/>
            <person name="Hiltunen Thoren M."/>
            <person name="Johannesson H."/>
        </authorList>
    </citation>
    <scope>NUCLEOTIDE SEQUENCE</scope>
    <source>
        <strain evidence="7">PSN293</strain>
    </source>
</reference>
<evidence type="ECO:0000256" key="2">
    <source>
        <dbReference type="ARBA" id="ARBA00022771"/>
    </source>
</evidence>
<name>A0AAN6Y0T7_9PEZI</name>
<sequence length="571" mass="64083">MAEFSNACASAALLETFNLVSAWELGCYLHTIPATQEHHWLLSVENQQRHQIGPALSPLPDCTMNIQSARFYGYFGIKPQRCRCPGCDKTSDLTHNCGQCNVVSYCSTEHLTSDRPRHQTECDGVKQAREKLDEEEAMLRSRPENAHLPNEAFENSIGAFNRIPRADTHAYLNARCDFAMALVAAQTWISMERALVHLRALMHLDRRDGLRCREVVPAVMAQLGQEKECYGFLKWLATNVQVSRTIPSTSTLLSHSIPSAKAGPIAKSWLERNQNMRDIKDMLARVSTQFEELCDMIQTANPYFWETLIDGDWPTMPAEDRDDPRAMAVRQVVKCMYTWKGNHYLLHALDDATVKYAREYISPGAADIPPPANKRLVLISLHRDTLFDIKYEKLLMTLAQLRDLERVTTRAHYRNALRPENAPSIILIADSSVARVNELFGPMADCLRAGSTVVILGACSFAGLSIIKGQWARFFAGLGLPWTRGGYHEAGTHLHRQNVAPELAGRLPEIYNQKAYYLKRVDRSAAWYSRPAESTEVAAAVVNVGKGNCVGQVPRQICVRASGRFQGHLDC</sequence>
<feature type="signal peptide" evidence="5">
    <location>
        <begin position="1"/>
        <end position="22"/>
    </location>
</feature>
<accession>A0AAN6Y0T7</accession>
<dbReference type="GO" id="GO:0008270">
    <property type="term" value="F:zinc ion binding"/>
    <property type="evidence" value="ECO:0007669"/>
    <property type="project" value="UniProtKB-KW"/>
</dbReference>
<feature type="domain" description="MYND-type" evidence="6">
    <location>
        <begin position="84"/>
        <end position="122"/>
    </location>
</feature>
<keyword evidence="8" id="KW-1185">Reference proteome</keyword>
<evidence type="ECO:0000256" key="3">
    <source>
        <dbReference type="ARBA" id="ARBA00022833"/>
    </source>
</evidence>
<dbReference type="PROSITE" id="PS50865">
    <property type="entry name" value="ZF_MYND_2"/>
    <property type="match status" value="1"/>
</dbReference>
<evidence type="ECO:0000256" key="5">
    <source>
        <dbReference type="SAM" id="SignalP"/>
    </source>
</evidence>
<gene>
    <name evidence="7" type="ORF">QBC37DRAFT_403363</name>
</gene>
<dbReference type="Pfam" id="PF01753">
    <property type="entry name" value="zf-MYND"/>
    <property type="match status" value="1"/>
</dbReference>
<dbReference type="AlphaFoldDB" id="A0AAN6Y0T7"/>
<keyword evidence="2 4" id="KW-0863">Zinc-finger</keyword>
<dbReference type="SUPFAM" id="SSF144232">
    <property type="entry name" value="HIT/MYND zinc finger-like"/>
    <property type="match status" value="1"/>
</dbReference>
<keyword evidence="1" id="KW-0479">Metal-binding</keyword>
<evidence type="ECO:0000313" key="7">
    <source>
        <dbReference type="EMBL" id="KAK4210499.1"/>
    </source>
</evidence>
<feature type="chain" id="PRO_5042838322" description="MYND-type domain-containing protein" evidence="5">
    <location>
        <begin position="23"/>
        <end position="571"/>
    </location>
</feature>
<dbReference type="Proteomes" id="UP001301769">
    <property type="component" value="Unassembled WGS sequence"/>
</dbReference>
<protein>
    <recommendedName>
        <fullName evidence="6">MYND-type domain-containing protein</fullName>
    </recommendedName>
</protein>
<evidence type="ECO:0000256" key="4">
    <source>
        <dbReference type="PROSITE-ProRule" id="PRU00134"/>
    </source>
</evidence>
<keyword evidence="5" id="KW-0732">Signal</keyword>
<dbReference type="Gene3D" id="6.10.140.2220">
    <property type="match status" value="1"/>
</dbReference>
<comment type="caution">
    <text evidence="7">The sequence shown here is derived from an EMBL/GenBank/DDBJ whole genome shotgun (WGS) entry which is preliminary data.</text>
</comment>
<reference evidence="7" key="2">
    <citation type="submission" date="2023-05" db="EMBL/GenBank/DDBJ databases">
        <authorList>
            <consortium name="Lawrence Berkeley National Laboratory"/>
            <person name="Steindorff A."/>
            <person name="Hensen N."/>
            <person name="Bonometti L."/>
            <person name="Westerberg I."/>
            <person name="Brannstrom I.O."/>
            <person name="Guillou S."/>
            <person name="Cros-Aarteil S."/>
            <person name="Calhoun S."/>
            <person name="Haridas S."/>
            <person name="Kuo A."/>
            <person name="Mondo S."/>
            <person name="Pangilinan J."/>
            <person name="Riley R."/>
            <person name="Labutti K."/>
            <person name="Andreopoulos B."/>
            <person name="Lipzen A."/>
            <person name="Chen C."/>
            <person name="Yanf M."/>
            <person name="Daum C."/>
            <person name="Ng V."/>
            <person name="Clum A."/>
            <person name="Ohm R."/>
            <person name="Martin F."/>
            <person name="Silar P."/>
            <person name="Natvig D."/>
            <person name="Lalanne C."/>
            <person name="Gautier V."/>
            <person name="Ament-Velasquez S.L."/>
            <person name="Kruys A."/>
            <person name="Hutchinson M.I."/>
            <person name="Powell A.J."/>
            <person name="Barry K."/>
            <person name="Miller A.N."/>
            <person name="Grigoriev I.V."/>
            <person name="Debuchy R."/>
            <person name="Gladieux P."/>
            <person name="Thoren M.H."/>
            <person name="Johannesson H."/>
        </authorList>
    </citation>
    <scope>NUCLEOTIDE SEQUENCE</scope>
    <source>
        <strain evidence="7">PSN293</strain>
    </source>
</reference>
<proteinExistence type="predicted"/>
<evidence type="ECO:0000259" key="6">
    <source>
        <dbReference type="PROSITE" id="PS50865"/>
    </source>
</evidence>
<evidence type="ECO:0000313" key="8">
    <source>
        <dbReference type="Proteomes" id="UP001301769"/>
    </source>
</evidence>
<evidence type="ECO:0000256" key="1">
    <source>
        <dbReference type="ARBA" id="ARBA00022723"/>
    </source>
</evidence>
<keyword evidence="3" id="KW-0862">Zinc</keyword>
<organism evidence="7 8">
    <name type="scientific">Rhypophila decipiens</name>
    <dbReference type="NCBI Taxonomy" id="261697"/>
    <lineage>
        <taxon>Eukaryota</taxon>
        <taxon>Fungi</taxon>
        <taxon>Dikarya</taxon>
        <taxon>Ascomycota</taxon>
        <taxon>Pezizomycotina</taxon>
        <taxon>Sordariomycetes</taxon>
        <taxon>Sordariomycetidae</taxon>
        <taxon>Sordariales</taxon>
        <taxon>Naviculisporaceae</taxon>
        <taxon>Rhypophila</taxon>
    </lineage>
</organism>